<comment type="caution">
    <text evidence="2">The sequence shown here is derived from an EMBL/GenBank/DDBJ whole genome shotgun (WGS) entry which is preliminary data.</text>
</comment>
<reference evidence="2" key="1">
    <citation type="journal article" date="2023" name="Access Microbiol">
        <title>De-novo genome assembly for Akanthomyces muscarius, a biocontrol agent of insect agricultural pests.</title>
        <authorList>
            <person name="Erdos Z."/>
            <person name="Studholme D.J."/>
            <person name="Raymond B."/>
            <person name="Sharma M."/>
        </authorList>
    </citation>
    <scope>NUCLEOTIDE SEQUENCE</scope>
    <source>
        <strain evidence="2">Ve6</strain>
    </source>
</reference>
<dbReference type="Proteomes" id="UP001144673">
    <property type="component" value="Chromosome 3"/>
</dbReference>
<feature type="region of interest" description="Disordered" evidence="1">
    <location>
        <begin position="1"/>
        <end position="28"/>
    </location>
</feature>
<dbReference type="GeneID" id="80889203"/>
<keyword evidence="3" id="KW-1185">Reference proteome</keyword>
<dbReference type="EMBL" id="JAJHUN010000010">
    <property type="protein sequence ID" value="KAJ4147532.1"/>
    <property type="molecule type" value="Genomic_DNA"/>
</dbReference>
<accession>A0A9W8UIV2</accession>
<name>A0A9W8UIV2_AKAMU</name>
<evidence type="ECO:0000313" key="3">
    <source>
        <dbReference type="Proteomes" id="UP001144673"/>
    </source>
</evidence>
<sequence length="71" mass="7783">MRGTHSIYCGSPSKTRPARIQRQGPRSSRRLNCITLHSNAVTRTMGTYVVMPAPCAPPRGGTDCKYAFVCL</sequence>
<dbReference type="KEGG" id="amus:LMH87_002044"/>
<evidence type="ECO:0000313" key="2">
    <source>
        <dbReference type="EMBL" id="KAJ4147532.1"/>
    </source>
</evidence>
<protein>
    <submittedName>
        <fullName evidence="2">Uncharacterized protein</fullName>
    </submittedName>
</protein>
<dbReference type="RefSeq" id="XP_056050473.1">
    <property type="nucleotide sequence ID" value="XM_056193435.1"/>
</dbReference>
<gene>
    <name evidence="2" type="ORF">LMH87_002044</name>
</gene>
<organism evidence="2 3">
    <name type="scientific">Akanthomyces muscarius</name>
    <name type="common">Entomopathogenic fungus</name>
    <name type="synonym">Lecanicillium muscarium</name>
    <dbReference type="NCBI Taxonomy" id="2231603"/>
    <lineage>
        <taxon>Eukaryota</taxon>
        <taxon>Fungi</taxon>
        <taxon>Dikarya</taxon>
        <taxon>Ascomycota</taxon>
        <taxon>Pezizomycotina</taxon>
        <taxon>Sordariomycetes</taxon>
        <taxon>Hypocreomycetidae</taxon>
        <taxon>Hypocreales</taxon>
        <taxon>Cordycipitaceae</taxon>
        <taxon>Akanthomyces</taxon>
    </lineage>
</organism>
<dbReference type="AlphaFoldDB" id="A0A9W8UIV2"/>
<proteinExistence type="predicted"/>
<evidence type="ECO:0000256" key="1">
    <source>
        <dbReference type="SAM" id="MobiDB-lite"/>
    </source>
</evidence>